<dbReference type="InterPro" id="IPR012337">
    <property type="entry name" value="RNaseH-like_sf"/>
</dbReference>
<evidence type="ECO:0000313" key="5">
    <source>
        <dbReference type="WBParaSite" id="SVE_1463700.1"/>
    </source>
</evidence>
<feature type="region of interest" description="Disordered" evidence="2">
    <location>
        <begin position="428"/>
        <end position="511"/>
    </location>
</feature>
<dbReference type="InterPro" id="IPR036397">
    <property type="entry name" value="RNaseH_sf"/>
</dbReference>
<dbReference type="EC" id="2.7.7.49" evidence="1"/>
<feature type="compositionally biased region" description="Basic residues" evidence="2">
    <location>
        <begin position="502"/>
        <end position="511"/>
    </location>
</feature>
<dbReference type="Pfam" id="PF17921">
    <property type="entry name" value="Integrase_H2C2"/>
    <property type="match status" value="1"/>
</dbReference>
<dbReference type="PANTHER" id="PTHR37984:SF5">
    <property type="entry name" value="PROTEIN NYNRIN-LIKE"/>
    <property type="match status" value="1"/>
</dbReference>
<dbReference type="GO" id="GO:0003677">
    <property type="term" value="F:DNA binding"/>
    <property type="evidence" value="ECO:0007669"/>
    <property type="project" value="InterPro"/>
</dbReference>
<dbReference type="PANTHER" id="PTHR37984">
    <property type="entry name" value="PROTEIN CBG26694"/>
    <property type="match status" value="1"/>
</dbReference>
<dbReference type="PRINTS" id="PR00929">
    <property type="entry name" value="ATHOOK"/>
</dbReference>
<accession>A0A0K0FT16</accession>
<reference evidence="4" key="1">
    <citation type="submission" date="2014-07" db="EMBL/GenBank/DDBJ databases">
        <authorList>
            <person name="Martin A.A"/>
            <person name="De Silva N."/>
        </authorList>
    </citation>
    <scope>NUCLEOTIDE SEQUENCE</scope>
</reference>
<feature type="compositionally biased region" description="Polar residues" evidence="2">
    <location>
        <begin position="428"/>
        <end position="448"/>
    </location>
</feature>
<dbReference type="InterPro" id="IPR041588">
    <property type="entry name" value="Integrase_H2C2"/>
</dbReference>
<dbReference type="Pfam" id="PF00665">
    <property type="entry name" value="rve"/>
    <property type="match status" value="1"/>
</dbReference>
<dbReference type="Pfam" id="PF02178">
    <property type="entry name" value="AT_hook"/>
    <property type="match status" value="3"/>
</dbReference>
<feature type="compositionally biased region" description="Basic residues" evidence="2">
    <location>
        <begin position="474"/>
        <end position="484"/>
    </location>
</feature>
<dbReference type="InterPro" id="IPR050951">
    <property type="entry name" value="Retrovirus_Pol_polyprotein"/>
</dbReference>
<keyword evidence="4" id="KW-1185">Reference proteome</keyword>
<evidence type="ECO:0000256" key="1">
    <source>
        <dbReference type="ARBA" id="ARBA00012493"/>
    </source>
</evidence>
<dbReference type="Gene3D" id="3.30.420.10">
    <property type="entry name" value="Ribonuclease H-like superfamily/Ribonuclease H"/>
    <property type="match status" value="1"/>
</dbReference>
<dbReference type="PROSITE" id="PS50994">
    <property type="entry name" value="INTEGRASE"/>
    <property type="match status" value="1"/>
</dbReference>
<dbReference type="GO" id="GO:0015074">
    <property type="term" value="P:DNA integration"/>
    <property type="evidence" value="ECO:0007669"/>
    <property type="project" value="InterPro"/>
</dbReference>
<dbReference type="GO" id="GO:0003964">
    <property type="term" value="F:RNA-directed DNA polymerase activity"/>
    <property type="evidence" value="ECO:0007669"/>
    <property type="project" value="UniProtKB-EC"/>
</dbReference>
<organism evidence="4 5">
    <name type="scientific">Strongyloides venezuelensis</name>
    <name type="common">Threadworm</name>
    <dbReference type="NCBI Taxonomy" id="75913"/>
    <lineage>
        <taxon>Eukaryota</taxon>
        <taxon>Metazoa</taxon>
        <taxon>Ecdysozoa</taxon>
        <taxon>Nematoda</taxon>
        <taxon>Chromadorea</taxon>
        <taxon>Rhabditida</taxon>
        <taxon>Tylenchina</taxon>
        <taxon>Panagrolaimomorpha</taxon>
        <taxon>Strongyloidoidea</taxon>
        <taxon>Strongyloididae</taxon>
        <taxon>Strongyloides</taxon>
    </lineage>
</organism>
<feature type="compositionally biased region" description="Basic and acidic residues" evidence="2">
    <location>
        <begin position="458"/>
        <end position="473"/>
    </location>
</feature>
<dbReference type="SMART" id="SM00384">
    <property type="entry name" value="AT_hook"/>
    <property type="match status" value="2"/>
</dbReference>
<dbReference type="STRING" id="75913.A0A0K0FT16"/>
<reference evidence="5" key="2">
    <citation type="submission" date="2015-08" db="UniProtKB">
        <authorList>
            <consortium name="WormBaseParasite"/>
        </authorList>
    </citation>
    <scope>IDENTIFICATION</scope>
</reference>
<name>A0A0K0FT16_STRVS</name>
<evidence type="ECO:0000256" key="2">
    <source>
        <dbReference type="SAM" id="MobiDB-lite"/>
    </source>
</evidence>
<sequence>MGFDLDIKYIKGSNNIVADYLSRKIFNINLTNTLESYTDVFPKVTTYLQYPFILNNFYKYLSEKEKDTYPNCKTSLRGKIRLYVPQKLRFMVLTRWHEHPLLGNHNGYDKGAPKFKDSFHWPAIDNDIKRVWSSCTTCLTNKPHGPLQATVHDKKIPIPPYPWHTLSVDHLVISENNYVLVIIDEYSRFVHLHHTTNMGTSTTIKLLKSTFFLLGFPHTLKTDNGPAFIADLFKNFCTTYNIEHYAVSAYNHQGNGIVERFNRTIRESLRIYKEKDINDIINSTQYVHNFSYSTNQEGKPKEYIISNADRFTNESYSNTTLSGRRNLLNFIKEKLTTPSSTNDSNSNEFVKLQPGTIVYKKIVNAHKNDKQFNGPFKIMEHLHGDTYLIGKITQSHRQTGQIERCNARFLKLAPAALQTTLRNELLNTPNNEHPSTQSEIPVTHTTIINRGRGRPRKVLPDNNKHSITDEMKIQPKKGRGRPRKIIAITNNTDDSLIYQQPKRGRGRPKKH</sequence>
<dbReference type="InterPro" id="IPR001584">
    <property type="entry name" value="Integrase_cat-core"/>
</dbReference>
<dbReference type="WBParaSite" id="SVE_1463700.1">
    <property type="protein sequence ID" value="SVE_1463700.1"/>
    <property type="gene ID" value="SVE_1463700"/>
</dbReference>
<feature type="domain" description="Integrase catalytic" evidence="3">
    <location>
        <begin position="158"/>
        <end position="315"/>
    </location>
</feature>
<dbReference type="AlphaFoldDB" id="A0A0K0FT16"/>
<evidence type="ECO:0000313" key="4">
    <source>
        <dbReference type="Proteomes" id="UP000035680"/>
    </source>
</evidence>
<feature type="compositionally biased region" description="Polar residues" evidence="2">
    <location>
        <begin position="488"/>
        <end position="498"/>
    </location>
</feature>
<dbReference type="InterPro" id="IPR017956">
    <property type="entry name" value="AT_hook_DNA-bd_motif"/>
</dbReference>
<dbReference type="SUPFAM" id="SSF53098">
    <property type="entry name" value="Ribonuclease H-like"/>
    <property type="match status" value="1"/>
</dbReference>
<proteinExistence type="predicted"/>
<dbReference type="Proteomes" id="UP000035680">
    <property type="component" value="Unassembled WGS sequence"/>
</dbReference>
<dbReference type="Gene3D" id="1.10.340.70">
    <property type="match status" value="1"/>
</dbReference>
<evidence type="ECO:0000259" key="3">
    <source>
        <dbReference type="PROSITE" id="PS50994"/>
    </source>
</evidence>
<protein>
    <recommendedName>
        <fullName evidence="1">RNA-directed DNA polymerase</fullName>
        <ecNumber evidence="1">2.7.7.49</ecNumber>
    </recommendedName>
</protein>